<keyword evidence="5" id="KW-1185">Reference proteome</keyword>
<dbReference type="PROSITE" id="PS50977">
    <property type="entry name" value="HTH_TETR_2"/>
    <property type="match status" value="1"/>
</dbReference>
<evidence type="ECO:0000313" key="5">
    <source>
        <dbReference type="Proteomes" id="UP000600247"/>
    </source>
</evidence>
<evidence type="ECO:0000259" key="3">
    <source>
        <dbReference type="PROSITE" id="PS50977"/>
    </source>
</evidence>
<dbReference type="Proteomes" id="UP000600247">
    <property type="component" value="Unassembled WGS sequence"/>
</dbReference>
<evidence type="ECO:0000256" key="2">
    <source>
        <dbReference type="PROSITE-ProRule" id="PRU00335"/>
    </source>
</evidence>
<evidence type="ECO:0000256" key="1">
    <source>
        <dbReference type="ARBA" id="ARBA00023125"/>
    </source>
</evidence>
<keyword evidence="1 2" id="KW-0238">DNA-binding</keyword>
<dbReference type="SUPFAM" id="SSF48498">
    <property type="entry name" value="Tetracyclin repressor-like, C-terminal domain"/>
    <property type="match status" value="1"/>
</dbReference>
<evidence type="ECO:0000313" key="4">
    <source>
        <dbReference type="EMBL" id="GGG54359.1"/>
    </source>
</evidence>
<comment type="caution">
    <text evidence="4">The sequence shown here is derived from an EMBL/GenBank/DDBJ whole genome shotgun (WGS) entry which is preliminary data.</text>
</comment>
<sequence length="202" mass="23650">MSKHSEQTNRTKKRIEEAFFKIAEEKGLDAVNVRSLSLEAGISRGTFYLHYLDVYDLMDKLEEEIISGLEALPVQQKSEQLIYKAEEAEGQPFPSIVQFFRYIDEHHRFFKLWLHHDHSKFGNKLSQWLQTRIDEKMPQRRPDTGAAAVPTDFMMTYFHGAFFDVIRHWLDTNRELPLEEAALVLTRLIRNGPLQTALGNRE</sequence>
<dbReference type="InterPro" id="IPR009057">
    <property type="entry name" value="Homeodomain-like_sf"/>
</dbReference>
<protein>
    <submittedName>
        <fullName evidence="4">TetR family transcriptional regulator</fullName>
    </submittedName>
</protein>
<dbReference type="EMBL" id="BMHY01000001">
    <property type="protein sequence ID" value="GGG54359.1"/>
    <property type="molecule type" value="Genomic_DNA"/>
</dbReference>
<dbReference type="InterPro" id="IPR050624">
    <property type="entry name" value="HTH-type_Tx_Regulator"/>
</dbReference>
<reference evidence="4 5" key="1">
    <citation type="journal article" date="2014" name="Int. J. Syst. Evol. Microbiol.">
        <title>Complete genome sequence of Corynebacterium casei LMG S-19264T (=DSM 44701T), isolated from a smear-ripened cheese.</title>
        <authorList>
            <consortium name="US DOE Joint Genome Institute (JGI-PGF)"/>
            <person name="Walter F."/>
            <person name="Albersmeier A."/>
            <person name="Kalinowski J."/>
            <person name="Ruckert C."/>
        </authorList>
    </citation>
    <scope>NUCLEOTIDE SEQUENCE [LARGE SCALE GENOMIC DNA]</scope>
    <source>
        <strain evidence="4 5">CGMCC 1.15286</strain>
    </source>
</reference>
<dbReference type="InterPro" id="IPR001647">
    <property type="entry name" value="HTH_TetR"/>
</dbReference>
<accession>A0A917GRB8</accession>
<dbReference type="GO" id="GO:0003677">
    <property type="term" value="F:DNA binding"/>
    <property type="evidence" value="ECO:0007669"/>
    <property type="project" value="UniProtKB-UniRule"/>
</dbReference>
<dbReference type="AlphaFoldDB" id="A0A917GRB8"/>
<dbReference type="InterPro" id="IPR036271">
    <property type="entry name" value="Tet_transcr_reg_TetR-rel_C_sf"/>
</dbReference>
<dbReference type="SUPFAM" id="SSF46689">
    <property type="entry name" value="Homeodomain-like"/>
    <property type="match status" value="1"/>
</dbReference>
<name>A0A917GRB8_9BACL</name>
<dbReference type="PANTHER" id="PTHR43479">
    <property type="entry name" value="ACREF/ENVCD OPERON REPRESSOR-RELATED"/>
    <property type="match status" value="1"/>
</dbReference>
<dbReference type="Pfam" id="PF14278">
    <property type="entry name" value="TetR_C_8"/>
    <property type="match status" value="1"/>
</dbReference>
<gene>
    <name evidence="4" type="ORF">GCM10010918_03980</name>
</gene>
<feature type="domain" description="HTH tetR-type" evidence="3">
    <location>
        <begin position="9"/>
        <end position="69"/>
    </location>
</feature>
<dbReference type="Gene3D" id="1.10.357.10">
    <property type="entry name" value="Tetracycline Repressor, domain 2"/>
    <property type="match status" value="1"/>
</dbReference>
<dbReference type="PANTHER" id="PTHR43479:SF7">
    <property type="entry name" value="TETR-FAMILY TRANSCRIPTIONAL REGULATOR"/>
    <property type="match status" value="1"/>
</dbReference>
<organism evidence="4 5">
    <name type="scientific">Paenibacillus radicis</name>
    <name type="common">ex Gao et al. 2016</name>
    <dbReference type="NCBI Taxonomy" id="1737354"/>
    <lineage>
        <taxon>Bacteria</taxon>
        <taxon>Bacillati</taxon>
        <taxon>Bacillota</taxon>
        <taxon>Bacilli</taxon>
        <taxon>Bacillales</taxon>
        <taxon>Paenibacillaceae</taxon>
        <taxon>Paenibacillus</taxon>
    </lineage>
</organism>
<dbReference type="RefSeq" id="WP_188887254.1">
    <property type="nucleotide sequence ID" value="NZ_BMHY01000001.1"/>
</dbReference>
<feature type="DNA-binding region" description="H-T-H motif" evidence="2">
    <location>
        <begin position="32"/>
        <end position="51"/>
    </location>
</feature>
<dbReference type="InterPro" id="IPR039532">
    <property type="entry name" value="TetR_C_Firmicutes"/>
</dbReference>
<proteinExistence type="predicted"/>